<dbReference type="Gene3D" id="1.10.510.10">
    <property type="entry name" value="Transferase(Phosphotransferase) domain 1"/>
    <property type="match status" value="1"/>
</dbReference>
<dbReference type="SMART" id="SM00220">
    <property type="entry name" value="S_TKc"/>
    <property type="match status" value="1"/>
</dbReference>
<name>A0A914UMR2_9BILA</name>
<dbReference type="SUPFAM" id="SSF56112">
    <property type="entry name" value="Protein kinase-like (PK-like)"/>
    <property type="match status" value="1"/>
</dbReference>
<comment type="similarity">
    <text evidence="1">Belongs to the protein kinase superfamily. STE Ser/Thr protein kinase family. STE20 subfamily.</text>
</comment>
<dbReference type="PROSITE" id="PS00108">
    <property type="entry name" value="PROTEIN_KINASE_ST"/>
    <property type="match status" value="1"/>
</dbReference>
<evidence type="ECO:0000256" key="2">
    <source>
        <dbReference type="ARBA" id="ARBA00022741"/>
    </source>
</evidence>
<sequence length="284" mass="32177">MHGSGHREFNLLSLNLELYLDQSVLISSLDGWSKIEEIGEGSFGVVSLYSAPFRDSPMVVGEKFKVRLWNLNEGEKEDLKRHVSKFNEKVNTQAKASRACHQHIGQLIGCYWGSTKLILFTEYMENGSIKGQIVDSPLPEVTALKYLFQATQGVHFLPHFSEGRIIHRDIKCANLLLTRNWDVKLADFGLVYQLAVDKNSNNIAVCSMQVRQSLGCTLVEMLTGYPPHVDFWKKRKGLAPFFPGQQEEADSWEKLQHTGHQLVPNASELVQRLLDCTFIKNEAN</sequence>
<dbReference type="PANTHER" id="PTHR48012">
    <property type="entry name" value="STERILE20-LIKE KINASE, ISOFORM B-RELATED"/>
    <property type="match status" value="1"/>
</dbReference>
<dbReference type="Pfam" id="PF00069">
    <property type="entry name" value="Pkinase"/>
    <property type="match status" value="1"/>
</dbReference>
<keyword evidence="5" id="KW-1185">Reference proteome</keyword>
<organism evidence="5 6">
    <name type="scientific">Plectus sambesii</name>
    <dbReference type="NCBI Taxonomy" id="2011161"/>
    <lineage>
        <taxon>Eukaryota</taxon>
        <taxon>Metazoa</taxon>
        <taxon>Ecdysozoa</taxon>
        <taxon>Nematoda</taxon>
        <taxon>Chromadorea</taxon>
        <taxon>Plectida</taxon>
        <taxon>Plectina</taxon>
        <taxon>Plectoidea</taxon>
        <taxon>Plectidae</taxon>
        <taxon>Plectus</taxon>
    </lineage>
</organism>
<dbReference type="Proteomes" id="UP000887566">
    <property type="component" value="Unplaced"/>
</dbReference>
<reference evidence="6" key="1">
    <citation type="submission" date="2022-11" db="UniProtKB">
        <authorList>
            <consortium name="WormBaseParasite"/>
        </authorList>
    </citation>
    <scope>IDENTIFICATION</scope>
</reference>
<evidence type="ECO:0000256" key="3">
    <source>
        <dbReference type="ARBA" id="ARBA00022840"/>
    </source>
</evidence>
<dbReference type="InterPro" id="IPR050629">
    <property type="entry name" value="STE20/SPS1-PAK"/>
</dbReference>
<evidence type="ECO:0000313" key="5">
    <source>
        <dbReference type="Proteomes" id="UP000887566"/>
    </source>
</evidence>
<dbReference type="GO" id="GO:0004674">
    <property type="term" value="F:protein serine/threonine kinase activity"/>
    <property type="evidence" value="ECO:0007669"/>
    <property type="project" value="TreeGrafter"/>
</dbReference>
<evidence type="ECO:0000313" key="6">
    <source>
        <dbReference type="WBParaSite" id="PSAMB.scaffold1110size35786.g11159.t1"/>
    </source>
</evidence>
<dbReference type="PROSITE" id="PS50011">
    <property type="entry name" value="PROTEIN_KINASE_DOM"/>
    <property type="match status" value="1"/>
</dbReference>
<evidence type="ECO:0000256" key="1">
    <source>
        <dbReference type="ARBA" id="ARBA00008874"/>
    </source>
</evidence>
<dbReference type="GO" id="GO:0005737">
    <property type="term" value="C:cytoplasm"/>
    <property type="evidence" value="ECO:0007669"/>
    <property type="project" value="TreeGrafter"/>
</dbReference>
<protein>
    <submittedName>
        <fullName evidence="6">Protein kinase domain-containing protein</fullName>
    </submittedName>
</protein>
<dbReference type="InterPro" id="IPR008271">
    <property type="entry name" value="Ser/Thr_kinase_AS"/>
</dbReference>
<dbReference type="InterPro" id="IPR000719">
    <property type="entry name" value="Prot_kinase_dom"/>
</dbReference>
<accession>A0A914UMR2</accession>
<dbReference type="GO" id="GO:0005524">
    <property type="term" value="F:ATP binding"/>
    <property type="evidence" value="ECO:0007669"/>
    <property type="project" value="UniProtKB-KW"/>
</dbReference>
<dbReference type="AlphaFoldDB" id="A0A914UMR2"/>
<dbReference type="WBParaSite" id="PSAMB.scaffold1110size35786.g11159.t1">
    <property type="protein sequence ID" value="PSAMB.scaffold1110size35786.g11159.t1"/>
    <property type="gene ID" value="PSAMB.scaffold1110size35786.g11159"/>
</dbReference>
<feature type="domain" description="Protein kinase" evidence="4">
    <location>
        <begin position="32"/>
        <end position="284"/>
    </location>
</feature>
<keyword evidence="3" id="KW-0067">ATP-binding</keyword>
<proteinExistence type="inferred from homology"/>
<keyword evidence="2" id="KW-0547">Nucleotide-binding</keyword>
<dbReference type="InterPro" id="IPR011009">
    <property type="entry name" value="Kinase-like_dom_sf"/>
</dbReference>
<evidence type="ECO:0000259" key="4">
    <source>
        <dbReference type="PROSITE" id="PS50011"/>
    </source>
</evidence>